<protein>
    <recommendedName>
        <fullName evidence="10">UV-endonuclease UvdE</fullName>
    </recommendedName>
</protein>
<dbReference type="PANTHER" id="PTHR31290:SF5">
    <property type="entry name" value="UV-DAMAGE ENDONUCLEASE"/>
    <property type="match status" value="1"/>
</dbReference>
<dbReference type="PANTHER" id="PTHR31290">
    <property type="entry name" value="UV-DAMAGE ENDONUCLEASE"/>
    <property type="match status" value="1"/>
</dbReference>
<dbReference type="GO" id="GO:0005739">
    <property type="term" value="C:mitochondrion"/>
    <property type="evidence" value="ECO:0007669"/>
    <property type="project" value="TreeGrafter"/>
</dbReference>
<dbReference type="AlphaFoldDB" id="A0A2A9NPQ9"/>
<dbReference type="STRING" id="703135.A0A2A9NPQ9"/>
<evidence type="ECO:0000256" key="4">
    <source>
        <dbReference type="ARBA" id="ARBA00022769"/>
    </source>
</evidence>
<evidence type="ECO:0000313" key="8">
    <source>
        <dbReference type="EMBL" id="PFH49736.1"/>
    </source>
</evidence>
<dbReference type="InterPro" id="IPR036237">
    <property type="entry name" value="Xyl_isomerase-like_sf"/>
</dbReference>
<feature type="non-terminal residue" evidence="8">
    <location>
        <position position="1"/>
    </location>
</feature>
<feature type="non-terminal residue" evidence="8">
    <location>
        <position position="360"/>
    </location>
</feature>
<dbReference type="GO" id="GO:0006289">
    <property type="term" value="P:nucleotide-excision repair"/>
    <property type="evidence" value="ECO:0007669"/>
    <property type="project" value="InterPro"/>
</dbReference>
<feature type="region of interest" description="Disordered" evidence="7">
    <location>
        <begin position="325"/>
        <end position="360"/>
    </location>
</feature>
<evidence type="ECO:0000256" key="7">
    <source>
        <dbReference type="SAM" id="MobiDB-lite"/>
    </source>
</evidence>
<keyword evidence="2" id="KW-0255">Endonuclease</keyword>
<evidence type="ECO:0000256" key="6">
    <source>
        <dbReference type="ARBA" id="ARBA00023204"/>
    </source>
</evidence>
<dbReference type="Gene3D" id="3.20.20.150">
    <property type="entry name" value="Divalent-metal-dependent TIM barrel enzymes"/>
    <property type="match status" value="1"/>
</dbReference>
<dbReference type="GO" id="GO:0009411">
    <property type="term" value="P:response to UV"/>
    <property type="evidence" value="ECO:0007669"/>
    <property type="project" value="InterPro"/>
</dbReference>
<dbReference type="SUPFAM" id="SSF51658">
    <property type="entry name" value="Xylose isomerase-like"/>
    <property type="match status" value="1"/>
</dbReference>
<dbReference type="GO" id="GO:0004519">
    <property type="term" value="F:endonuclease activity"/>
    <property type="evidence" value="ECO:0007669"/>
    <property type="project" value="UniProtKB-KW"/>
</dbReference>
<dbReference type="Pfam" id="PF03851">
    <property type="entry name" value="UvdE"/>
    <property type="match status" value="1"/>
</dbReference>
<keyword evidence="1" id="KW-0540">Nuclease</keyword>
<keyword evidence="6" id="KW-0234">DNA repair</keyword>
<dbReference type="InterPro" id="IPR004601">
    <property type="entry name" value="UvdE"/>
</dbReference>
<dbReference type="EMBL" id="KZ302020">
    <property type="protein sequence ID" value="PFH49736.1"/>
    <property type="molecule type" value="Genomic_DNA"/>
</dbReference>
<evidence type="ECO:0000256" key="3">
    <source>
        <dbReference type="ARBA" id="ARBA00022763"/>
    </source>
</evidence>
<dbReference type="Proteomes" id="UP000242287">
    <property type="component" value="Unassembled WGS sequence"/>
</dbReference>
<evidence type="ECO:0000256" key="5">
    <source>
        <dbReference type="ARBA" id="ARBA00022801"/>
    </source>
</evidence>
<evidence type="ECO:0000256" key="2">
    <source>
        <dbReference type="ARBA" id="ARBA00022759"/>
    </source>
</evidence>
<dbReference type="OrthoDB" id="541883at2759"/>
<evidence type="ECO:0000256" key="1">
    <source>
        <dbReference type="ARBA" id="ARBA00022722"/>
    </source>
</evidence>
<sequence length="360" mass="40750">YIIPDVQRRETTFKGRLGYACLNTILRNKKPANQAVFCSRTCRLDSLSKYGIDWVKDLGRKNLEDLITIIQWNEENNIRFFRISSEMFPFASHAVHGYSLEYCTSLLARAGELANRYGHRLTTHPGQYTQLGSPRPEVVQAAIRELEYHSEMLDRMGIGLDGVIIVHGGGVYGDKIATIERIKKSIRVLLRQNVRNRLVLENDELCYNAEELLSICEELDIPLVFADYHHDKLNPSSIPPSVIIQRANAIWKRRGMTPKQHLSEPRPGAITLMEKRAHADRCETLPPDLPDDIGMTLKLAYAKDKEQAVLHLYRIYGLQPVIQASLRPPNANGTKETRGRKSNKRAKASAANASTVLDPN</sequence>
<keyword evidence="5" id="KW-0378">Hydrolase</keyword>
<gene>
    <name evidence="8" type="ORF">AMATHDRAFT_120164</name>
</gene>
<keyword evidence="9" id="KW-1185">Reference proteome</keyword>
<reference evidence="8 9" key="1">
    <citation type="submission" date="2014-02" db="EMBL/GenBank/DDBJ databases">
        <title>Transposable element dynamics among asymbiotic and ectomycorrhizal Amanita fungi.</title>
        <authorList>
            <consortium name="DOE Joint Genome Institute"/>
            <person name="Hess J."/>
            <person name="Skrede I."/>
            <person name="Wolfe B."/>
            <person name="LaButti K."/>
            <person name="Ohm R.A."/>
            <person name="Grigoriev I.V."/>
            <person name="Pringle A."/>
        </authorList>
    </citation>
    <scope>NUCLEOTIDE SEQUENCE [LARGE SCALE GENOMIC DNA]</scope>
    <source>
        <strain evidence="8 9">SKay4041</strain>
    </source>
</reference>
<keyword evidence="4" id="KW-0228">DNA excision</keyword>
<organism evidence="8 9">
    <name type="scientific">Amanita thiersii Skay4041</name>
    <dbReference type="NCBI Taxonomy" id="703135"/>
    <lineage>
        <taxon>Eukaryota</taxon>
        <taxon>Fungi</taxon>
        <taxon>Dikarya</taxon>
        <taxon>Basidiomycota</taxon>
        <taxon>Agaricomycotina</taxon>
        <taxon>Agaricomycetes</taxon>
        <taxon>Agaricomycetidae</taxon>
        <taxon>Agaricales</taxon>
        <taxon>Pluteineae</taxon>
        <taxon>Amanitaceae</taxon>
        <taxon>Amanita</taxon>
    </lineage>
</organism>
<accession>A0A2A9NPQ9</accession>
<feature type="compositionally biased region" description="Basic residues" evidence="7">
    <location>
        <begin position="338"/>
        <end position="347"/>
    </location>
</feature>
<evidence type="ECO:0008006" key="10">
    <source>
        <dbReference type="Google" id="ProtNLM"/>
    </source>
</evidence>
<name>A0A2A9NPQ9_9AGAR</name>
<keyword evidence="3" id="KW-0227">DNA damage</keyword>
<dbReference type="GO" id="GO:0016787">
    <property type="term" value="F:hydrolase activity"/>
    <property type="evidence" value="ECO:0007669"/>
    <property type="project" value="UniProtKB-KW"/>
</dbReference>
<evidence type="ECO:0000313" key="9">
    <source>
        <dbReference type="Proteomes" id="UP000242287"/>
    </source>
</evidence>
<dbReference type="GO" id="GO:0005634">
    <property type="term" value="C:nucleus"/>
    <property type="evidence" value="ECO:0007669"/>
    <property type="project" value="TreeGrafter"/>
</dbReference>
<proteinExistence type="predicted"/>
<dbReference type="NCBIfam" id="TIGR00629">
    <property type="entry name" value="uvde"/>
    <property type="match status" value="1"/>
</dbReference>
<dbReference type="GO" id="GO:0043504">
    <property type="term" value="P:mitochondrial DNA repair"/>
    <property type="evidence" value="ECO:0007669"/>
    <property type="project" value="TreeGrafter"/>
</dbReference>